<keyword evidence="2" id="KW-0732">Signal</keyword>
<evidence type="ECO:0000313" key="4">
    <source>
        <dbReference type="Proteomes" id="UP000609651"/>
    </source>
</evidence>
<proteinExistence type="predicted"/>
<feature type="signal peptide" evidence="2">
    <location>
        <begin position="1"/>
        <end position="21"/>
    </location>
</feature>
<dbReference type="InterPro" id="IPR049249">
    <property type="entry name" value="DUF6882"/>
</dbReference>
<gene>
    <name evidence="3" type="ORF">LzC2_37380</name>
</gene>
<evidence type="ECO:0000256" key="2">
    <source>
        <dbReference type="SAM" id="SignalP"/>
    </source>
</evidence>
<evidence type="ECO:0000313" key="3">
    <source>
        <dbReference type="EMBL" id="NNJ27631.1"/>
    </source>
</evidence>
<organism evidence="3 4">
    <name type="scientific">Alienimonas chondri</name>
    <dbReference type="NCBI Taxonomy" id="2681879"/>
    <lineage>
        <taxon>Bacteria</taxon>
        <taxon>Pseudomonadati</taxon>
        <taxon>Planctomycetota</taxon>
        <taxon>Planctomycetia</taxon>
        <taxon>Planctomycetales</taxon>
        <taxon>Planctomycetaceae</taxon>
        <taxon>Alienimonas</taxon>
    </lineage>
</organism>
<evidence type="ECO:0008006" key="5">
    <source>
        <dbReference type="Google" id="ProtNLM"/>
    </source>
</evidence>
<name>A0ABX1VM74_9PLAN</name>
<sequence>MPRSPLSAAFSLLLVATLGCAPDPAAPEPTEPSETAPIPSADAQPATDFEQLVAASVEELETKTELNKAWGLGTFDRWDLDQQTGEIVFSNADGTTARASAQIIGSFSANDSSWLWAWDNPSIADALKADARTVKAYGEEHGIDRLTTRKWTGTEEGAWEMAAVAAKLCGATGVYRGPAGRSSVFITFGEVDVRNSGSDEE</sequence>
<accession>A0ABX1VM74</accession>
<feature type="chain" id="PRO_5047544343" description="Lipoprotein" evidence="2">
    <location>
        <begin position="22"/>
        <end position="201"/>
    </location>
</feature>
<dbReference type="Pfam" id="PF21813">
    <property type="entry name" value="DUF6882"/>
    <property type="match status" value="1"/>
</dbReference>
<feature type="region of interest" description="Disordered" evidence="1">
    <location>
        <begin position="21"/>
        <end position="46"/>
    </location>
</feature>
<comment type="caution">
    <text evidence="3">The sequence shown here is derived from an EMBL/GenBank/DDBJ whole genome shotgun (WGS) entry which is preliminary data.</text>
</comment>
<protein>
    <recommendedName>
        <fullName evidence="5">Lipoprotein</fullName>
    </recommendedName>
</protein>
<evidence type="ECO:0000256" key="1">
    <source>
        <dbReference type="SAM" id="MobiDB-lite"/>
    </source>
</evidence>
<keyword evidence="4" id="KW-1185">Reference proteome</keyword>
<reference evidence="3 4" key="1">
    <citation type="journal article" date="2020" name="Syst. Appl. Microbiol.">
        <title>Alienimonas chondri sp. nov., a novel planctomycete isolated from the biofilm of the red alga Chondrus crispus.</title>
        <authorList>
            <person name="Vitorino I."/>
            <person name="Albuquerque L."/>
            <person name="Wiegand S."/>
            <person name="Kallscheuer N."/>
            <person name="da Costa M.S."/>
            <person name="Lobo-da-Cunha A."/>
            <person name="Jogler C."/>
            <person name="Lage O.M."/>
        </authorList>
    </citation>
    <scope>NUCLEOTIDE SEQUENCE [LARGE SCALE GENOMIC DNA]</scope>
    <source>
        <strain evidence="3 4">LzC2</strain>
    </source>
</reference>
<dbReference type="RefSeq" id="WP_171189537.1">
    <property type="nucleotide sequence ID" value="NZ_WTPX01000176.1"/>
</dbReference>
<dbReference type="Proteomes" id="UP000609651">
    <property type="component" value="Unassembled WGS sequence"/>
</dbReference>
<dbReference type="EMBL" id="WTPX01000176">
    <property type="protein sequence ID" value="NNJ27631.1"/>
    <property type="molecule type" value="Genomic_DNA"/>
</dbReference>
<dbReference type="PROSITE" id="PS51257">
    <property type="entry name" value="PROKAR_LIPOPROTEIN"/>
    <property type="match status" value="1"/>
</dbReference>